<name>A0A944CGF8_9HYPH</name>
<sequence length="245" mass="26173">MNDAPQLEPDMALFLDFDGTLTELAPRPEEVQVASEVVSSLQQLQTRLDGAVAVISGRPIAQIDDFLAPLHLPAAGLHGLEHRMAADRDVQRDAPSPDIRALKGLLKNADLLKRGATLEDKGPAVAMHYRAAPELEAEVVALMKEALEALPALHLVHGKMVVEAKPFSSDKGHAVRAFLEQPPFKGRRPVFIGDDVTDEDGIAAAQEAGGFGIKVGAGNTGALHRLKDVAAVHDWLAGRMTVSET</sequence>
<protein>
    <recommendedName>
        <fullName evidence="4">Trehalose 6-phosphate phosphatase</fullName>
        <ecNumber evidence="4">3.1.3.12</ecNumber>
    </recommendedName>
</protein>
<organism evidence="5 6">
    <name type="scientific">Roseibium polysiphoniae</name>
    <dbReference type="NCBI Taxonomy" id="2571221"/>
    <lineage>
        <taxon>Bacteria</taxon>
        <taxon>Pseudomonadati</taxon>
        <taxon>Pseudomonadota</taxon>
        <taxon>Alphaproteobacteria</taxon>
        <taxon>Hyphomicrobiales</taxon>
        <taxon>Stappiaceae</taxon>
        <taxon>Roseibium</taxon>
    </lineage>
</organism>
<keyword evidence="3 4" id="KW-0378">Hydrolase</keyword>
<evidence type="ECO:0000256" key="3">
    <source>
        <dbReference type="ARBA" id="ARBA00022801"/>
    </source>
</evidence>
<keyword evidence="4" id="KW-0460">Magnesium</keyword>
<comment type="caution">
    <text evidence="5">The sequence shown here is derived from an EMBL/GenBank/DDBJ whole genome shotgun (WGS) entry which is preliminary data.</text>
</comment>
<dbReference type="EMBL" id="QTKU01000005">
    <property type="protein sequence ID" value="MBS8262127.1"/>
    <property type="molecule type" value="Genomic_DNA"/>
</dbReference>
<reference evidence="5" key="1">
    <citation type="submission" date="2018-08" db="EMBL/GenBank/DDBJ databases">
        <authorList>
            <person name="Jin W."/>
            <person name="Wang H."/>
            <person name="Yang Y."/>
            <person name="Li M."/>
            <person name="Liu J."/>
        </authorList>
    </citation>
    <scope>NUCLEOTIDE SEQUENCE</scope>
    <source>
        <strain evidence="5">AESS21</strain>
    </source>
</reference>
<dbReference type="EC" id="3.1.3.12" evidence="4"/>
<dbReference type="InterPro" id="IPR006379">
    <property type="entry name" value="HAD-SF_hydro_IIB"/>
</dbReference>
<dbReference type="NCBIfam" id="TIGR00685">
    <property type="entry name" value="T6PP"/>
    <property type="match status" value="1"/>
</dbReference>
<keyword evidence="4" id="KW-0479">Metal-binding</keyword>
<dbReference type="InterPro" id="IPR023214">
    <property type="entry name" value="HAD_sf"/>
</dbReference>
<accession>A0A944CGF8</accession>
<comment type="similarity">
    <text evidence="2 4">Belongs to the trehalose phosphatase family.</text>
</comment>
<dbReference type="PANTHER" id="PTHR43768">
    <property type="entry name" value="TREHALOSE 6-PHOSPHATE PHOSPHATASE"/>
    <property type="match status" value="1"/>
</dbReference>
<evidence type="ECO:0000256" key="4">
    <source>
        <dbReference type="RuleBase" id="RU361117"/>
    </source>
</evidence>
<dbReference type="RefSeq" id="WP_246542424.1">
    <property type="nucleotide sequence ID" value="NZ_QTKU01000005.1"/>
</dbReference>
<dbReference type="InterPro" id="IPR036412">
    <property type="entry name" value="HAD-like_sf"/>
</dbReference>
<evidence type="ECO:0000313" key="5">
    <source>
        <dbReference type="EMBL" id="MBS8262127.1"/>
    </source>
</evidence>
<comment type="catalytic activity">
    <reaction evidence="4">
        <text>alpha,alpha-trehalose 6-phosphate + H2O = alpha,alpha-trehalose + phosphate</text>
        <dbReference type="Rhea" id="RHEA:23420"/>
        <dbReference type="ChEBI" id="CHEBI:15377"/>
        <dbReference type="ChEBI" id="CHEBI:16551"/>
        <dbReference type="ChEBI" id="CHEBI:43474"/>
        <dbReference type="ChEBI" id="CHEBI:58429"/>
        <dbReference type="EC" id="3.1.3.12"/>
    </reaction>
</comment>
<dbReference type="PANTHER" id="PTHR43768:SF3">
    <property type="entry name" value="TREHALOSE 6-PHOSPHATE PHOSPHATASE"/>
    <property type="match status" value="1"/>
</dbReference>
<dbReference type="Pfam" id="PF02358">
    <property type="entry name" value="Trehalose_PPase"/>
    <property type="match status" value="1"/>
</dbReference>
<comment type="pathway">
    <text evidence="1 4">Glycan biosynthesis; trehalose biosynthesis.</text>
</comment>
<evidence type="ECO:0000256" key="1">
    <source>
        <dbReference type="ARBA" id="ARBA00005199"/>
    </source>
</evidence>
<comment type="cofactor">
    <cofactor evidence="4">
        <name>Mg(2+)</name>
        <dbReference type="ChEBI" id="CHEBI:18420"/>
    </cofactor>
</comment>
<reference evidence="5" key="2">
    <citation type="journal article" date="2021" name="Microorganisms">
        <title>Bacterial Dimethylsulfoniopropionate Biosynthesis in the East China Sea.</title>
        <authorList>
            <person name="Liu J."/>
            <person name="Zhang Y."/>
            <person name="Liu J."/>
            <person name="Zhong H."/>
            <person name="Williams B.T."/>
            <person name="Zheng Y."/>
            <person name="Curson A.R.J."/>
            <person name="Sun C."/>
            <person name="Sun H."/>
            <person name="Song D."/>
            <person name="Wagner Mackenzie B."/>
            <person name="Bermejo Martinez A."/>
            <person name="Todd J.D."/>
            <person name="Zhang X.H."/>
        </authorList>
    </citation>
    <scope>NUCLEOTIDE SEQUENCE</scope>
    <source>
        <strain evidence="5">AESS21</strain>
    </source>
</reference>
<dbReference type="Proteomes" id="UP000705379">
    <property type="component" value="Unassembled WGS sequence"/>
</dbReference>
<dbReference type="GO" id="GO:0004805">
    <property type="term" value="F:trehalose-phosphatase activity"/>
    <property type="evidence" value="ECO:0007669"/>
    <property type="project" value="UniProtKB-EC"/>
</dbReference>
<dbReference type="InterPro" id="IPR003337">
    <property type="entry name" value="Trehalose_PPase"/>
</dbReference>
<dbReference type="SUPFAM" id="SSF56784">
    <property type="entry name" value="HAD-like"/>
    <property type="match status" value="1"/>
</dbReference>
<dbReference type="GO" id="GO:0046872">
    <property type="term" value="F:metal ion binding"/>
    <property type="evidence" value="ECO:0007669"/>
    <property type="project" value="UniProtKB-KW"/>
</dbReference>
<evidence type="ECO:0000256" key="2">
    <source>
        <dbReference type="ARBA" id="ARBA00008770"/>
    </source>
</evidence>
<dbReference type="NCBIfam" id="TIGR01484">
    <property type="entry name" value="HAD-SF-IIB"/>
    <property type="match status" value="1"/>
</dbReference>
<proteinExistence type="inferred from homology"/>
<dbReference type="CDD" id="cd01627">
    <property type="entry name" value="HAD_TPP"/>
    <property type="match status" value="1"/>
</dbReference>
<evidence type="ECO:0000313" key="6">
    <source>
        <dbReference type="Proteomes" id="UP000705379"/>
    </source>
</evidence>
<comment type="function">
    <text evidence="4">Removes the phosphate from trehalose 6-phosphate to produce free trehalose.</text>
</comment>
<dbReference type="Gene3D" id="3.40.50.1000">
    <property type="entry name" value="HAD superfamily/HAD-like"/>
    <property type="match status" value="1"/>
</dbReference>
<dbReference type="AlphaFoldDB" id="A0A944CGF8"/>
<dbReference type="InterPro" id="IPR044651">
    <property type="entry name" value="OTSB-like"/>
</dbReference>
<gene>
    <name evidence="5" type="primary">otsB</name>
    <name evidence="5" type="ORF">DYI23_18000</name>
</gene>
<dbReference type="Gene3D" id="3.30.70.1020">
    <property type="entry name" value="Trehalose-6-phosphate phosphatase related protein, domain 2"/>
    <property type="match status" value="1"/>
</dbReference>
<dbReference type="GO" id="GO:0005992">
    <property type="term" value="P:trehalose biosynthetic process"/>
    <property type="evidence" value="ECO:0007669"/>
    <property type="project" value="InterPro"/>
</dbReference>